<dbReference type="Proteomes" id="UP000053797">
    <property type="component" value="Unassembled WGS sequence"/>
</dbReference>
<dbReference type="OrthoDB" id="1750577at2"/>
<feature type="transmembrane region" description="Helical" evidence="1">
    <location>
        <begin position="21"/>
        <end position="42"/>
    </location>
</feature>
<evidence type="ECO:0000313" key="4">
    <source>
        <dbReference type="Proteomes" id="UP000053797"/>
    </source>
</evidence>
<accession>A0A0V8GCE8</accession>
<keyword evidence="1" id="KW-1133">Transmembrane helix</keyword>
<dbReference type="EMBL" id="LNQL01000006">
    <property type="protein sequence ID" value="KSU47948.1"/>
    <property type="molecule type" value="Genomic_DNA"/>
</dbReference>
<organism evidence="3 4">
    <name type="scientific">Exiguobacterium indicum</name>
    <dbReference type="NCBI Taxonomy" id="296995"/>
    <lineage>
        <taxon>Bacteria</taxon>
        <taxon>Bacillati</taxon>
        <taxon>Bacillota</taxon>
        <taxon>Bacilli</taxon>
        <taxon>Bacillales</taxon>
        <taxon>Bacillales Family XII. Incertae Sedis</taxon>
        <taxon>Exiguobacterium</taxon>
    </lineage>
</organism>
<gene>
    <name evidence="3" type="ORF">AS033_14940</name>
</gene>
<dbReference type="PANTHER" id="PTHR34473:SF2">
    <property type="entry name" value="UPF0699 TRANSMEMBRANE PROTEIN YDBT"/>
    <property type="match status" value="1"/>
</dbReference>
<dbReference type="Pfam" id="PF03703">
    <property type="entry name" value="bPH_2"/>
    <property type="match status" value="1"/>
</dbReference>
<reference evidence="3 4" key="1">
    <citation type="journal article" date="2015" name="Int. J. Syst. Evol. Microbiol.">
        <title>Exiguobacterium enclense sp. nov., isolated from sediment.</title>
        <authorList>
            <person name="Dastager S.G."/>
            <person name="Mawlankar R."/>
            <person name="Sonalkar V.V."/>
            <person name="Thorat M.N."/>
            <person name="Mual P."/>
            <person name="Verma A."/>
            <person name="Krishnamurthi S."/>
            <person name="Tang S.K."/>
            <person name="Li W.J."/>
        </authorList>
    </citation>
    <scope>NUCLEOTIDE SEQUENCE [LARGE SCALE GENOMIC DNA]</scope>
    <source>
        <strain evidence="3 4">NIO-1109</strain>
    </source>
</reference>
<keyword evidence="1" id="KW-0472">Membrane</keyword>
<proteinExistence type="predicted"/>
<name>A0A0V8GCE8_9BACL</name>
<protein>
    <recommendedName>
        <fullName evidence="2">YdbS-like PH domain-containing protein</fullName>
    </recommendedName>
</protein>
<evidence type="ECO:0000256" key="1">
    <source>
        <dbReference type="SAM" id="Phobius"/>
    </source>
</evidence>
<evidence type="ECO:0000259" key="2">
    <source>
        <dbReference type="Pfam" id="PF03703"/>
    </source>
</evidence>
<evidence type="ECO:0000313" key="3">
    <source>
        <dbReference type="EMBL" id="KSU47948.1"/>
    </source>
</evidence>
<dbReference type="RefSeq" id="WP_023468295.1">
    <property type="nucleotide sequence ID" value="NZ_FMYN01000006.1"/>
</dbReference>
<feature type="domain" description="YdbS-like PH" evidence="2">
    <location>
        <begin position="76"/>
        <end position="148"/>
    </location>
</feature>
<sequence>MSTVQWHTLPERSIRAERLGLLPLHGLIAVILIGTTITQVMWLDLTPWWMGIAGLLWLIYFIPRIVYIPVLRLKYMRYRIDEEFLVVRNGIFFRREVTVPLVKVQLIDSQTGPILRRYDLITLDIRTASGFVTLSRLDRAQGDALRTQVERFAKLEEREEESL</sequence>
<comment type="caution">
    <text evidence="3">The sequence shown here is derived from an EMBL/GenBank/DDBJ whole genome shotgun (WGS) entry which is preliminary data.</text>
</comment>
<keyword evidence="1" id="KW-0812">Transmembrane</keyword>
<feature type="transmembrane region" description="Helical" evidence="1">
    <location>
        <begin position="48"/>
        <end position="70"/>
    </location>
</feature>
<dbReference type="PANTHER" id="PTHR34473">
    <property type="entry name" value="UPF0699 TRANSMEMBRANE PROTEIN YDBS"/>
    <property type="match status" value="1"/>
</dbReference>
<dbReference type="AlphaFoldDB" id="A0A0V8GCE8"/>
<dbReference type="InterPro" id="IPR005182">
    <property type="entry name" value="YdbS-like_PH"/>
</dbReference>